<evidence type="ECO:0000313" key="2">
    <source>
        <dbReference type="Proteomes" id="UP001154266"/>
    </source>
</evidence>
<gene>
    <name evidence="1" type="ORF">MNO81_17860</name>
</gene>
<dbReference type="EMBL" id="JAKZMO010000014">
    <property type="protein sequence ID" value="MDG5484664.1"/>
    <property type="molecule type" value="Genomic_DNA"/>
</dbReference>
<dbReference type="RefSeq" id="WP_278222167.1">
    <property type="nucleotide sequence ID" value="NZ_JAKZMO010000014.1"/>
</dbReference>
<evidence type="ECO:0000313" key="1">
    <source>
        <dbReference type="EMBL" id="MDG5484664.1"/>
    </source>
</evidence>
<dbReference type="InterPro" id="IPR015943">
    <property type="entry name" value="WD40/YVTN_repeat-like_dom_sf"/>
</dbReference>
<reference evidence="1" key="1">
    <citation type="journal article" date="2023" name="Environ. Microbiol.">
        <title>The 2-methylpropene degradation pathway in Mycobacteriaceae family strains.</title>
        <authorList>
            <person name="Helbich S."/>
            <person name="Barrantes I."/>
            <person name="Dos Anjos Borges L.G."/>
            <person name="Pieper D.H."/>
            <person name="Vainshtein Y."/>
            <person name="Sohn K."/>
            <person name="Engesser K.H."/>
        </authorList>
    </citation>
    <scope>NUCLEOTIDE SEQUENCE</scope>
    <source>
        <strain evidence="1">IBE100</strain>
    </source>
</reference>
<dbReference type="Gene3D" id="2.130.10.10">
    <property type="entry name" value="YVTN repeat-like/Quinoprotein amine dehydrogenase"/>
    <property type="match status" value="1"/>
</dbReference>
<accession>A0ABT6GUA3</accession>
<protein>
    <recommendedName>
        <fullName evidence="3">Glycosyl hydrolase</fullName>
    </recommendedName>
</protein>
<dbReference type="PANTHER" id="PTHR43739">
    <property type="entry name" value="XYLOGLUCANASE (EUROFUNG)"/>
    <property type="match status" value="1"/>
</dbReference>
<dbReference type="PANTHER" id="PTHR43739:SF5">
    <property type="entry name" value="EXO-ALPHA-SIALIDASE"/>
    <property type="match status" value="1"/>
</dbReference>
<proteinExistence type="predicted"/>
<organism evidence="1 2">
    <name type="scientific">Mycolicibacterium gadium</name>
    <name type="common">Mycobacterium gadium</name>
    <dbReference type="NCBI Taxonomy" id="1794"/>
    <lineage>
        <taxon>Bacteria</taxon>
        <taxon>Bacillati</taxon>
        <taxon>Actinomycetota</taxon>
        <taxon>Actinomycetes</taxon>
        <taxon>Mycobacteriales</taxon>
        <taxon>Mycobacteriaceae</taxon>
        <taxon>Mycolicibacterium</taxon>
    </lineage>
</organism>
<keyword evidence="2" id="KW-1185">Reference proteome</keyword>
<sequence>MSEGGLMVVAATSRGVFTVSGDGKARAWPELPGQVMALAVQDERVAVAVHKHGVFLATAGADHWTDLGDGLAHRDVRALAFDPHTPNALYAGTEPAHLLRWQDGTWAECGDLLGVPEAKRWSFPIRPGIAHVRTIAVHPREADVVYVGIEVGSLLVTRDRGQTWEEIDGLGHDIHRVVLHPEAPDRLIVTTGQDTKPYRGGKGIYRSTDRGSSWVQSNNGLGERNYTEDAIVVHPADPDVVFLAAADGIPPKWAAVRRLVMGVLNGNVYFLSPSKLRRRRGADVGFFRSNDGGASWVRLDSADDRGLFDMVWALEGELTDGGELLLYHGTTAGGLYVSEDEGHTWKCLADGLGAITHIATPKKGTAQ</sequence>
<comment type="caution">
    <text evidence="1">The sequence shown here is derived from an EMBL/GenBank/DDBJ whole genome shotgun (WGS) entry which is preliminary data.</text>
</comment>
<dbReference type="Proteomes" id="UP001154266">
    <property type="component" value="Unassembled WGS sequence"/>
</dbReference>
<evidence type="ECO:0008006" key="3">
    <source>
        <dbReference type="Google" id="ProtNLM"/>
    </source>
</evidence>
<dbReference type="SUPFAM" id="SSF110296">
    <property type="entry name" value="Oligoxyloglucan reducing end-specific cellobiohydrolase"/>
    <property type="match status" value="1"/>
</dbReference>
<dbReference type="InterPro" id="IPR052025">
    <property type="entry name" value="Xyloglucanase_GH74"/>
</dbReference>
<name>A0ABT6GUA3_MYCGU</name>